<gene>
    <name evidence="1" type="ORF">DFR56_10227</name>
</gene>
<organism evidence="1 2">
    <name type="scientific">Pseudogracilibacillus auburnensis</name>
    <dbReference type="NCBI Taxonomy" id="1494959"/>
    <lineage>
        <taxon>Bacteria</taxon>
        <taxon>Bacillati</taxon>
        <taxon>Bacillota</taxon>
        <taxon>Bacilli</taxon>
        <taxon>Bacillales</taxon>
        <taxon>Bacillaceae</taxon>
        <taxon>Pseudogracilibacillus</taxon>
    </lineage>
</organism>
<protein>
    <submittedName>
        <fullName evidence="1">Serine/threonine protein phosphatase PrpC</fullName>
    </submittedName>
</protein>
<dbReference type="InterPro" id="IPR036457">
    <property type="entry name" value="PPM-type-like_dom_sf"/>
</dbReference>
<dbReference type="SUPFAM" id="SSF81606">
    <property type="entry name" value="PP2C-like"/>
    <property type="match status" value="1"/>
</dbReference>
<proteinExistence type="predicted"/>
<dbReference type="OrthoDB" id="7944398at2"/>
<evidence type="ECO:0000313" key="2">
    <source>
        <dbReference type="Proteomes" id="UP000247978"/>
    </source>
</evidence>
<reference evidence="1 2" key="1">
    <citation type="submission" date="2018-05" db="EMBL/GenBank/DDBJ databases">
        <title>Genomic Encyclopedia of Type Strains, Phase IV (KMG-IV): sequencing the most valuable type-strain genomes for metagenomic binning, comparative biology and taxonomic classification.</title>
        <authorList>
            <person name="Goeker M."/>
        </authorList>
    </citation>
    <scope>NUCLEOTIDE SEQUENCE [LARGE SCALE GENOMIC DNA]</scope>
    <source>
        <strain evidence="1 2">DSM 28556</strain>
    </source>
</reference>
<name>A0A2V3W8E6_9BACI</name>
<dbReference type="Gene3D" id="3.60.40.10">
    <property type="entry name" value="PPM-type phosphatase domain"/>
    <property type="match status" value="1"/>
</dbReference>
<sequence length="270" mass="31379">MNNPVEDFSWIGSQKDFMDNPEVILLNHIMIGRYGGNTNTGQYKNEDGCLVWLNENEDWEFAIMLDAHNTSESALITLELFENNKAQIKHVLSLPTNRQMFRELEEKILNMFLSDEFLSACRKITGETACLIVARKDKYVWWLPVGDCIVYLFHHELARLGQYQLNQRQFFEWIGEVNTFEQEVPCYSIGIKELRKGENHLFLATDGLIECPNELYSKPSKIFKAFYHSKDNESIQTILKNIQENNVQDNATIVSWKVNISKEASRPSNQ</sequence>
<accession>A0A2V3W8E6</accession>
<dbReference type="Proteomes" id="UP000247978">
    <property type="component" value="Unassembled WGS sequence"/>
</dbReference>
<dbReference type="RefSeq" id="WP_110393990.1">
    <property type="nucleotide sequence ID" value="NZ_JBHUHB010000001.1"/>
</dbReference>
<comment type="caution">
    <text evidence="1">The sequence shown here is derived from an EMBL/GenBank/DDBJ whole genome shotgun (WGS) entry which is preliminary data.</text>
</comment>
<dbReference type="AlphaFoldDB" id="A0A2V3W8E6"/>
<evidence type="ECO:0000313" key="1">
    <source>
        <dbReference type="EMBL" id="PXW89251.1"/>
    </source>
</evidence>
<keyword evidence="2" id="KW-1185">Reference proteome</keyword>
<dbReference type="EMBL" id="QJJQ01000002">
    <property type="protein sequence ID" value="PXW89251.1"/>
    <property type="molecule type" value="Genomic_DNA"/>
</dbReference>